<dbReference type="PANTHER" id="PTHR34114:SF11">
    <property type="entry name" value="ARABINOGALACTAN PROTEIN 13-RELATED"/>
    <property type="match status" value="1"/>
</dbReference>
<feature type="signal peptide" evidence="12">
    <location>
        <begin position="1"/>
        <end position="28"/>
    </location>
</feature>
<keyword evidence="8" id="KW-0379">Hydroxylation</keyword>
<keyword evidence="6 11" id="KW-0472">Membrane</keyword>
<keyword evidence="9" id="KW-0449">Lipoprotein</keyword>
<sequence length="60" mass="6300">MEAMNKKLIFALLVVAMMAFSGIQKASAAEAPAPSPTSDATQFMPAIFASLVALAFGFLY</sequence>
<evidence type="ECO:0000256" key="4">
    <source>
        <dbReference type="ARBA" id="ARBA00022729"/>
    </source>
</evidence>
<evidence type="ECO:0000256" key="12">
    <source>
        <dbReference type="SAM" id="SignalP"/>
    </source>
</evidence>
<keyword evidence="4 12" id="KW-0732">Signal</keyword>
<organism evidence="13 14">
    <name type="scientific">Trema orientale</name>
    <name type="common">Charcoal tree</name>
    <name type="synonym">Celtis orientalis</name>
    <dbReference type="NCBI Taxonomy" id="63057"/>
    <lineage>
        <taxon>Eukaryota</taxon>
        <taxon>Viridiplantae</taxon>
        <taxon>Streptophyta</taxon>
        <taxon>Embryophyta</taxon>
        <taxon>Tracheophyta</taxon>
        <taxon>Spermatophyta</taxon>
        <taxon>Magnoliopsida</taxon>
        <taxon>eudicotyledons</taxon>
        <taxon>Gunneridae</taxon>
        <taxon>Pentapetalae</taxon>
        <taxon>rosids</taxon>
        <taxon>fabids</taxon>
        <taxon>Rosales</taxon>
        <taxon>Cannabaceae</taxon>
        <taxon>Trema</taxon>
    </lineage>
</organism>
<dbReference type="EMBL" id="JXTC01000027">
    <property type="protein sequence ID" value="PON98047.1"/>
    <property type="molecule type" value="Genomic_DNA"/>
</dbReference>
<evidence type="ECO:0000313" key="13">
    <source>
        <dbReference type="EMBL" id="PON98047.1"/>
    </source>
</evidence>
<dbReference type="GO" id="GO:0012505">
    <property type="term" value="C:endomembrane system"/>
    <property type="evidence" value="ECO:0007669"/>
    <property type="project" value="UniProtKB-SubCell"/>
</dbReference>
<dbReference type="GO" id="GO:0098552">
    <property type="term" value="C:side of membrane"/>
    <property type="evidence" value="ECO:0007669"/>
    <property type="project" value="UniProtKB-KW"/>
</dbReference>
<evidence type="ECO:0000256" key="3">
    <source>
        <dbReference type="ARBA" id="ARBA00022622"/>
    </source>
</evidence>
<feature type="chain" id="PRO_5015109885" evidence="12">
    <location>
        <begin position="29"/>
        <end position="60"/>
    </location>
</feature>
<evidence type="ECO:0000313" key="14">
    <source>
        <dbReference type="Proteomes" id="UP000237000"/>
    </source>
</evidence>
<evidence type="ECO:0000256" key="9">
    <source>
        <dbReference type="ARBA" id="ARBA00023288"/>
    </source>
</evidence>
<name>A0A2P5FJU3_TREOI</name>
<keyword evidence="11" id="KW-0812">Transmembrane</keyword>
<dbReference type="InParanoid" id="A0A2P5FJU3"/>
<evidence type="ECO:0000256" key="7">
    <source>
        <dbReference type="ARBA" id="ARBA00023180"/>
    </source>
</evidence>
<keyword evidence="11" id="KW-1133">Transmembrane helix</keyword>
<reference evidence="14" key="1">
    <citation type="submission" date="2016-06" db="EMBL/GenBank/DDBJ databases">
        <title>Parallel loss of symbiosis genes in relatives of nitrogen-fixing non-legume Parasponia.</title>
        <authorList>
            <person name="Van Velzen R."/>
            <person name="Holmer R."/>
            <person name="Bu F."/>
            <person name="Rutten L."/>
            <person name="Van Zeijl A."/>
            <person name="Liu W."/>
            <person name="Santuari L."/>
            <person name="Cao Q."/>
            <person name="Sharma T."/>
            <person name="Shen D."/>
            <person name="Roswanjaya Y."/>
            <person name="Wardhani T."/>
            <person name="Kalhor M.S."/>
            <person name="Jansen J."/>
            <person name="Van den Hoogen J."/>
            <person name="Gungor B."/>
            <person name="Hartog M."/>
            <person name="Hontelez J."/>
            <person name="Verver J."/>
            <person name="Yang W.-C."/>
            <person name="Schijlen E."/>
            <person name="Repin R."/>
            <person name="Schilthuizen M."/>
            <person name="Schranz E."/>
            <person name="Heidstra R."/>
            <person name="Miyata K."/>
            <person name="Fedorova E."/>
            <person name="Kohlen W."/>
            <person name="Bisseling T."/>
            <person name="Smit S."/>
            <person name="Geurts R."/>
        </authorList>
    </citation>
    <scope>NUCLEOTIDE SEQUENCE [LARGE SCALE GENOMIC DNA]</scope>
    <source>
        <strain evidence="14">cv. RG33-2</strain>
    </source>
</reference>
<evidence type="ECO:0000256" key="6">
    <source>
        <dbReference type="ARBA" id="ARBA00023136"/>
    </source>
</evidence>
<proteinExistence type="inferred from homology"/>
<keyword evidence="14" id="KW-1185">Reference proteome</keyword>
<feature type="transmembrane region" description="Helical" evidence="11">
    <location>
        <begin position="44"/>
        <end position="59"/>
    </location>
</feature>
<comment type="subcellular location">
    <subcellularLocation>
        <location evidence="10">Endomembrane system</location>
        <topology evidence="10">Lipid-anchor</topology>
    </subcellularLocation>
    <subcellularLocation>
        <location evidence="1">Membrane</location>
        <topology evidence="1">Lipid-anchor</topology>
        <topology evidence="1">GPI-anchor</topology>
    </subcellularLocation>
</comment>
<protein>
    <submittedName>
        <fullName evidence="13">Arabinogalactan peptide</fullName>
    </submittedName>
</protein>
<accession>A0A2P5FJU3</accession>
<evidence type="ECO:0000256" key="5">
    <source>
        <dbReference type="ARBA" id="ARBA00022974"/>
    </source>
</evidence>
<evidence type="ECO:0000256" key="8">
    <source>
        <dbReference type="ARBA" id="ARBA00023278"/>
    </source>
</evidence>
<dbReference type="PANTHER" id="PTHR34114">
    <property type="entry name" value="ARABINOGALACTAN PEPTIDE 1"/>
    <property type="match status" value="1"/>
</dbReference>
<keyword evidence="5" id="KW-0654">Proteoglycan</keyword>
<dbReference type="AlphaFoldDB" id="A0A2P5FJU3"/>
<evidence type="ECO:0000256" key="1">
    <source>
        <dbReference type="ARBA" id="ARBA00004589"/>
    </source>
</evidence>
<evidence type="ECO:0000256" key="2">
    <source>
        <dbReference type="ARBA" id="ARBA00005835"/>
    </source>
</evidence>
<keyword evidence="3" id="KW-0336">GPI-anchor</keyword>
<dbReference type="Proteomes" id="UP000237000">
    <property type="component" value="Unassembled WGS sequence"/>
</dbReference>
<evidence type="ECO:0000256" key="11">
    <source>
        <dbReference type="SAM" id="Phobius"/>
    </source>
</evidence>
<dbReference type="InterPro" id="IPR039281">
    <property type="entry name" value="AGP3/12/13/14/21"/>
</dbReference>
<gene>
    <name evidence="13" type="ORF">TorRG33x02_061210</name>
</gene>
<comment type="similarity">
    <text evidence="2">Belongs to the AG-peptide AGP family.</text>
</comment>
<keyword evidence="7" id="KW-0325">Glycoprotein</keyword>
<comment type="caution">
    <text evidence="13">The sequence shown here is derived from an EMBL/GenBank/DDBJ whole genome shotgun (WGS) entry which is preliminary data.</text>
</comment>
<evidence type="ECO:0000256" key="10">
    <source>
        <dbReference type="ARBA" id="ARBA00037868"/>
    </source>
</evidence>